<dbReference type="EMBL" id="CALNXI010003973">
    <property type="protein sequence ID" value="CAH3194780.1"/>
    <property type="molecule type" value="Genomic_DNA"/>
</dbReference>
<reference evidence="1 2" key="1">
    <citation type="submission" date="2022-05" db="EMBL/GenBank/DDBJ databases">
        <authorList>
            <consortium name="Genoscope - CEA"/>
            <person name="William W."/>
        </authorList>
    </citation>
    <scope>NUCLEOTIDE SEQUENCE [LARGE SCALE GENOMIC DNA]</scope>
</reference>
<evidence type="ECO:0000313" key="1">
    <source>
        <dbReference type="EMBL" id="CAH3194780.1"/>
    </source>
</evidence>
<keyword evidence="2" id="KW-1185">Reference proteome</keyword>
<name>A0ABN8SYG9_9CNID</name>
<organism evidence="1 2">
    <name type="scientific">Porites evermanni</name>
    <dbReference type="NCBI Taxonomy" id="104178"/>
    <lineage>
        <taxon>Eukaryota</taxon>
        <taxon>Metazoa</taxon>
        <taxon>Cnidaria</taxon>
        <taxon>Anthozoa</taxon>
        <taxon>Hexacorallia</taxon>
        <taxon>Scleractinia</taxon>
        <taxon>Fungiina</taxon>
        <taxon>Poritidae</taxon>
        <taxon>Porites</taxon>
    </lineage>
</organism>
<evidence type="ECO:0000313" key="2">
    <source>
        <dbReference type="Proteomes" id="UP001159427"/>
    </source>
</evidence>
<dbReference type="Proteomes" id="UP001159427">
    <property type="component" value="Unassembled WGS sequence"/>
</dbReference>
<gene>
    <name evidence="1" type="ORF">PEVE_00028581</name>
</gene>
<sequence length="106" mass="12188">FSSTLAKSVGCFRDTGRRAIQTLEGKSRLLRGGYRRRRHAIEKCALAAIRRGWRVFAVQHQGWCASSRTAHLTYRKYGTSNRCRNGKGGPWANDVYVLRGKYYDLY</sequence>
<comment type="caution">
    <text evidence="1">The sequence shown here is derived from an EMBL/GenBank/DDBJ whole genome shotgun (WGS) entry which is preliminary data.</text>
</comment>
<feature type="non-terminal residue" evidence="1">
    <location>
        <position position="1"/>
    </location>
</feature>
<proteinExistence type="predicted"/>
<accession>A0ABN8SYG9</accession>
<protein>
    <submittedName>
        <fullName evidence="1">Uncharacterized protein</fullName>
    </submittedName>
</protein>